<name>A0A3S4B2F8_9BRAD</name>
<sequence length="570" mass="56243">MKGGRQAFVVVGSHNGATSPSWPDADRFYVTHQPIMQVQAGDGGAPGAQKGYFFAENPYLKILSGATYLAEGSIAEFDTDVRAGASLLSKYGIKIAQVATDAVSGSIDDAAFAFGNQGGAVGWDTTIQIGVYGGAPPLKVTGTVLKVRDAMTIANGIDLSAATITANAWASPGVVINGGGAASFAGLALASPLAAIYGGTGLSSYALGDLLYASAPNTLSRLAGNASAAKQYLSQTGTGSASAAPVWSTIAGADITGAGLSKVDDTNVTLTLGGSASTALLRAASLTLGWTGQLAANRGGTGVDNGTKTITLGGNLTTAGAHNLTLTTAGTTNVTLPASGTLAALGGSNNWTGTNAFFQANGAGLLVYSGSPTAFTYMQLGRDAGDYNIGVAGAAGQFFSTSQAGDAVLQGITNFLMGTQTAGKRVQIFSDAGVLATTIDANQNLIQVGSLKSAGATAGIGYATGAGGTVTQATSKSAAVTLHKVCGEIVMNAAALAANTTVGFTLLNSAIAAADLVAVAIKSGATANSYTVTVTAVAAGSCRIELHNTSGGSLSEAVVLSFVVIKGVTS</sequence>
<gene>
    <name evidence="1" type="ORF">RHODGE_RHODGE_03333</name>
</gene>
<reference evidence="2" key="1">
    <citation type="submission" date="2018-10" db="EMBL/GenBank/DDBJ databases">
        <authorList>
            <person name="Peiro R."/>
            <person name="Begona"/>
            <person name="Cbmso G."/>
            <person name="Lopez M."/>
            <person name="Gonzalez S."/>
            <person name="Sacristan E."/>
            <person name="Castillo E."/>
        </authorList>
    </citation>
    <scope>NUCLEOTIDE SEQUENCE [LARGE SCALE GENOMIC DNA]</scope>
</reference>
<accession>A0A3S4B2F8</accession>
<comment type="caution">
    <text evidence="1">The sequence shown here is derived from an EMBL/GenBank/DDBJ whole genome shotgun (WGS) entry which is preliminary data.</text>
</comment>
<protein>
    <submittedName>
        <fullName evidence="1">Uncharacterized protein</fullName>
    </submittedName>
</protein>
<proteinExistence type="predicted"/>
<organism evidence="1 2">
    <name type="scientific">Rhodoplanes serenus</name>
    <dbReference type="NCBI Taxonomy" id="200615"/>
    <lineage>
        <taxon>Bacteria</taxon>
        <taxon>Pseudomonadati</taxon>
        <taxon>Pseudomonadota</taxon>
        <taxon>Alphaproteobacteria</taxon>
        <taxon>Hyphomicrobiales</taxon>
        <taxon>Nitrobacteraceae</taxon>
        <taxon>Rhodoplanes</taxon>
    </lineage>
</organism>
<dbReference type="EMBL" id="UWOC01000161">
    <property type="protein sequence ID" value="VCU10147.1"/>
    <property type="molecule type" value="Genomic_DNA"/>
</dbReference>
<keyword evidence="2" id="KW-1185">Reference proteome</keyword>
<dbReference type="Proteomes" id="UP000289200">
    <property type="component" value="Unassembled WGS sequence"/>
</dbReference>
<evidence type="ECO:0000313" key="2">
    <source>
        <dbReference type="Proteomes" id="UP000289200"/>
    </source>
</evidence>
<evidence type="ECO:0000313" key="1">
    <source>
        <dbReference type="EMBL" id="VCU10147.1"/>
    </source>
</evidence>
<dbReference type="AlphaFoldDB" id="A0A3S4B2F8"/>